<dbReference type="RefSeq" id="WP_008590577.1">
    <property type="nucleotide sequence ID" value="NZ_AHOM02000004.1"/>
</dbReference>
<dbReference type="EMBL" id="AHOM02000004">
    <property type="protein sequence ID" value="EJZ42992.1"/>
    <property type="molecule type" value="Genomic_DNA"/>
</dbReference>
<reference evidence="1 2" key="1">
    <citation type="submission" date="2012-08" db="EMBL/GenBank/DDBJ databases">
        <authorList>
            <person name="Harkins D.M."/>
            <person name="Durkin A.S."/>
            <person name="Selengut J.D."/>
            <person name="Sanka R."/>
            <person name="DePew J."/>
            <person name="Purushe J."/>
            <person name="Matthias M.A."/>
            <person name="Vinetz J.M."/>
            <person name="Sutton G.G."/>
            <person name="Nelson W.C."/>
            <person name="Fouts D.E."/>
        </authorList>
    </citation>
    <scope>NUCLEOTIDE SEQUENCE [LARGE SCALE GENOMIC DNA]</scope>
    <source>
        <strain evidence="1 2">MMD4847</strain>
    </source>
</reference>
<sequence length="208" mass="23037">MFKKLIILFLLFFVMIGCITPAGFGKVKVTKDSFKNIHNVNLKMYVKSEEAMPGAPFESMKYGVILDFTREIGINKINPTVTQFTIYATSLNRPIEKSGFVKIGDKVSPLIFGNTLSERVTTISSGATGNNTQNVSNSQNVHINVKSHAHFELKGTFLLKGEDEEAIRNANEFSIRLYSGTEPITISFVGSDLAKFKEYLNAKPEAGN</sequence>
<dbReference type="Proteomes" id="UP000018720">
    <property type="component" value="Unassembled WGS sequence"/>
</dbReference>
<evidence type="ECO:0000313" key="2">
    <source>
        <dbReference type="Proteomes" id="UP000018720"/>
    </source>
</evidence>
<evidence type="ECO:0000313" key="1">
    <source>
        <dbReference type="EMBL" id="EJZ42992.1"/>
    </source>
</evidence>
<dbReference type="PROSITE" id="PS51257">
    <property type="entry name" value="PROKAR_LIPOPROTEIN"/>
    <property type="match status" value="1"/>
</dbReference>
<accession>A0ABN0HBN1</accession>
<gene>
    <name evidence="1" type="ORF">LEP1GSC178_3736</name>
</gene>
<keyword evidence="1" id="KW-0449">Lipoprotein</keyword>
<comment type="caution">
    <text evidence="1">The sequence shown here is derived from an EMBL/GenBank/DDBJ whole genome shotgun (WGS) entry which is preliminary data.</text>
</comment>
<name>A0ABN0HBN1_9LEPT</name>
<protein>
    <submittedName>
        <fullName evidence="1">Lipoprotein</fullName>
    </submittedName>
</protein>
<proteinExistence type="predicted"/>
<organism evidence="1 2">
    <name type="scientific">Leptospira licerasiae str. MMD4847</name>
    <dbReference type="NCBI Taxonomy" id="1049971"/>
    <lineage>
        <taxon>Bacteria</taxon>
        <taxon>Pseudomonadati</taxon>
        <taxon>Spirochaetota</taxon>
        <taxon>Spirochaetia</taxon>
        <taxon>Leptospirales</taxon>
        <taxon>Leptospiraceae</taxon>
        <taxon>Leptospira</taxon>
    </lineage>
</organism>
<keyword evidence="2" id="KW-1185">Reference proteome</keyword>